<dbReference type="AlphaFoldDB" id="A0A077QZ15"/>
<name>A0A077QZ15_9BASI</name>
<reference evidence="2" key="1">
    <citation type="journal article" date="2014" name="Genome Biol. Evol.">
        <title>Gene Loss Rather Than Gene Gain Is Associated with a Host Jump from Monocots to Dicots in the Smut Fungus Melanopsichium pennsylvanicum.</title>
        <authorList>
            <person name="Sharma R."/>
            <person name="Mishra B."/>
            <person name="Runge F."/>
            <person name="Thines M."/>
        </authorList>
    </citation>
    <scope>NUCLEOTIDE SEQUENCE</scope>
    <source>
        <strain evidence="2">4</strain>
    </source>
</reference>
<feature type="region of interest" description="Disordered" evidence="1">
    <location>
        <begin position="623"/>
        <end position="659"/>
    </location>
</feature>
<organism evidence="2">
    <name type="scientific">Melanopsichium pennsylvanicum 4</name>
    <dbReference type="NCBI Taxonomy" id="1398559"/>
    <lineage>
        <taxon>Eukaryota</taxon>
        <taxon>Fungi</taxon>
        <taxon>Dikarya</taxon>
        <taxon>Basidiomycota</taxon>
        <taxon>Ustilaginomycotina</taxon>
        <taxon>Ustilaginomycetes</taxon>
        <taxon>Ustilaginales</taxon>
        <taxon>Ustilaginaceae</taxon>
        <taxon>Melanopsichium</taxon>
    </lineage>
</organism>
<evidence type="ECO:0000313" key="2">
    <source>
        <dbReference type="EMBL" id="CDI51966.1"/>
    </source>
</evidence>
<evidence type="ECO:0000256" key="1">
    <source>
        <dbReference type="SAM" id="MobiDB-lite"/>
    </source>
</evidence>
<accession>A0A077QZ15</accession>
<feature type="region of interest" description="Disordered" evidence="1">
    <location>
        <begin position="149"/>
        <end position="186"/>
    </location>
</feature>
<sequence>MSEVDKENLPPNVKPHTKSNTSFSATQIKSSTPTPTLSNKAPLGPASLAFPTVDPNEDRDVIASGSKTLRSKRSALFYPSAGLAANANQQPFSRSAARRESIMALGSIGYLQHLYTKQGIASRKRPMAKGAALAIGPAGEAMVTTNAEGTEDDLPEATSHVRATSKRIAEEDEEPDLALPPSPKAGTYSRPKYLDLARPLEADTHALQMLLVSDLRKLSQAWGLSTWITSDPSASFLSKLLAEVEAPSDSSDNVDLLSLIDITTKAIRSARSYILALPQRSKIPMTSPNEPNGRDRYKRQSSFSGVSRPGQIGTPVLTRTSEILHHDLTAEDAKGRESLLPGSSVKGRQSSSMRAPEDLENLSILRKAALEMLSALKDMEQRNRVETLYVNNEEIDQDTSTLSGQLVLTSSDPDESSINSFANASSSAGYLYRSDLKLSELAAEREILQSYLKTVNTVLSVSATSTQDARRRSSSESVSEVGSLAATEAAPWTADRTPCIRLHAAGGFNSPDRAKSWTATGLTAAERVSLFMIDHCEACTVTDLNKERVDRMRDAKGDLERLLSLLYDGYLLCRALNETVRRSDKPWGYISSREMHDLEAEEAALLHKEAMRLREAEDADALNFQTRANRKEVSEGGSTGSEAEPRVKQSEEDATFSRPGWTFRRTENLRVWATALKLRYHIQTTATKATPAKQTSTGPTYGSLGMGKLALHGRRAASESYTLSSSTNHRSSRTMDFDPVKVARKEPGWQDMLTKLLTAWIDAVVEEQGRCSSSSS</sequence>
<dbReference type="PANTHER" id="PTHR38702:SF1">
    <property type="entry name" value="CALPONIN-HOMOLOGY (CH) DOMAIN-CONTAINING PROTEIN"/>
    <property type="match status" value="1"/>
</dbReference>
<feature type="region of interest" description="Disordered" evidence="1">
    <location>
        <begin position="282"/>
        <end position="354"/>
    </location>
</feature>
<feature type="region of interest" description="Disordered" evidence="1">
    <location>
        <begin position="1"/>
        <end position="59"/>
    </location>
</feature>
<feature type="compositionally biased region" description="Polar residues" evidence="1">
    <location>
        <begin position="18"/>
        <end position="39"/>
    </location>
</feature>
<proteinExistence type="predicted"/>
<feature type="compositionally biased region" description="Basic and acidic residues" evidence="1">
    <location>
        <begin position="322"/>
        <end position="337"/>
    </location>
</feature>
<dbReference type="PANTHER" id="PTHR38702">
    <property type="entry name" value="CALPONIN-HOMOLOGY (CH) DOMAIN-CONTAINING PROTEIN"/>
    <property type="match status" value="1"/>
</dbReference>
<dbReference type="EMBL" id="HG529523">
    <property type="protein sequence ID" value="CDI51966.1"/>
    <property type="molecule type" value="Genomic_DNA"/>
</dbReference>
<protein>
    <submittedName>
        <fullName evidence="2">Uncharacterized protein</fullName>
    </submittedName>
</protein>